<accession>K3WA00</accession>
<dbReference type="EnsemblProtists" id="PYU1_T001791">
    <property type="protein sequence ID" value="PYU1_T001791"/>
    <property type="gene ID" value="PYU1_G001790"/>
</dbReference>
<evidence type="ECO:0000259" key="3">
    <source>
        <dbReference type="PROSITE" id="PS51329"/>
    </source>
</evidence>
<dbReference type="PANTHER" id="PTHR16052:SF0">
    <property type="entry name" value="TBCC DOMAIN-CONTAINING PROTEIN 1"/>
    <property type="match status" value="1"/>
</dbReference>
<evidence type="ECO:0000256" key="2">
    <source>
        <dbReference type="SAM" id="MobiDB-lite"/>
    </source>
</evidence>
<feature type="domain" description="C-CAP/cofactor C-like" evidence="3">
    <location>
        <begin position="397"/>
        <end position="525"/>
    </location>
</feature>
<name>K3WA00_GLOUD</name>
<dbReference type="InParanoid" id="K3WA00"/>
<dbReference type="Pfam" id="PF07986">
    <property type="entry name" value="TBCC"/>
    <property type="match status" value="1"/>
</dbReference>
<dbReference type="VEuPathDB" id="FungiDB:PYU1_G001790"/>
<dbReference type="Proteomes" id="UP000019132">
    <property type="component" value="Unassembled WGS sequence"/>
</dbReference>
<feature type="region of interest" description="Disordered" evidence="2">
    <location>
        <begin position="229"/>
        <end position="258"/>
    </location>
</feature>
<dbReference type="PANTHER" id="PTHR16052">
    <property type="entry name" value="TBCC DOMAIN-CONTAINING PROTEIN 1"/>
    <property type="match status" value="1"/>
</dbReference>
<evidence type="ECO:0000313" key="5">
    <source>
        <dbReference type="Proteomes" id="UP000019132"/>
    </source>
</evidence>
<dbReference type="OMA" id="WKELECR"/>
<reference evidence="5" key="1">
    <citation type="journal article" date="2010" name="Genome Biol.">
        <title>Genome sequence of the necrotrophic plant pathogen Pythium ultimum reveals original pathogenicity mechanisms and effector repertoire.</title>
        <authorList>
            <person name="Levesque C.A."/>
            <person name="Brouwer H."/>
            <person name="Cano L."/>
            <person name="Hamilton J.P."/>
            <person name="Holt C."/>
            <person name="Huitema E."/>
            <person name="Raffaele S."/>
            <person name="Robideau G.P."/>
            <person name="Thines M."/>
            <person name="Win J."/>
            <person name="Zerillo M.M."/>
            <person name="Beakes G.W."/>
            <person name="Boore J.L."/>
            <person name="Busam D."/>
            <person name="Dumas B."/>
            <person name="Ferriera S."/>
            <person name="Fuerstenberg S.I."/>
            <person name="Gachon C.M."/>
            <person name="Gaulin E."/>
            <person name="Govers F."/>
            <person name="Grenville-Briggs L."/>
            <person name="Horner N."/>
            <person name="Hostetler J."/>
            <person name="Jiang R.H."/>
            <person name="Johnson J."/>
            <person name="Krajaejun T."/>
            <person name="Lin H."/>
            <person name="Meijer H.J."/>
            <person name="Moore B."/>
            <person name="Morris P."/>
            <person name="Phuntmart V."/>
            <person name="Puiu D."/>
            <person name="Shetty J."/>
            <person name="Stajich J.E."/>
            <person name="Tripathy S."/>
            <person name="Wawra S."/>
            <person name="van West P."/>
            <person name="Whitty B.R."/>
            <person name="Coutinho P.M."/>
            <person name="Henrissat B."/>
            <person name="Martin F."/>
            <person name="Thomas P.D."/>
            <person name="Tyler B.M."/>
            <person name="De Vries R.P."/>
            <person name="Kamoun S."/>
            <person name="Yandell M."/>
            <person name="Tisserat N."/>
            <person name="Buell C.R."/>
        </authorList>
    </citation>
    <scope>NUCLEOTIDE SEQUENCE</scope>
    <source>
        <strain evidence="5">DAOM:BR144</strain>
    </source>
</reference>
<dbReference type="EMBL" id="GL376634">
    <property type="status" value="NOT_ANNOTATED_CDS"/>
    <property type="molecule type" value="Genomic_DNA"/>
</dbReference>
<dbReference type="HOGENOM" id="CLU_030615_0_0_1"/>
<proteinExistence type="inferred from homology"/>
<protein>
    <recommendedName>
        <fullName evidence="3">C-CAP/cofactor C-like domain-containing protein</fullName>
    </recommendedName>
</protein>
<dbReference type="InterPro" id="IPR016098">
    <property type="entry name" value="CAP/MinC_C"/>
</dbReference>
<dbReference type="InterPro" id="IPR017901">
    <property type="entry name" value="C-CAP_CF_C-like"/>
</dbReference>
<comment type="similarity">
    <text evidence="1">Belongs to the TBCC family.</text>
</comment>
<organism evidence="4 5">
    <name type="scientific">Globisporangium ultimum (strain ATCC 200006 / CBS 805.95 / DAOM BR144)</name>
    <name type="common">Pythium ultimum</name>
    <dbReference type="NCBI Taxonomy" id="431595"/>
    <lineage>
        <taxon>Eukaryota</taxon>
        <taxon>Sar</taxon>
        <taxon>Stramenopiles</taxon>
        <taxon>Oomycota</taxon>
        <taxon>Peronosporomycetes</taxon>
        <taxon>Pythiales</taxon>
        <taxon>Pythiaceae</taxon>
        <taxon>Globisporangium</taxon>
    </lineage>
</organism>
<dbReference type="Gene3D" id="2.160.20.70">
    <property type="match status" value="1"/>
</dbReference>
<sequence>MWKRTTVKFDACKQLIGDRPKDTHQSSRSTFMPRIWLRLELFELGLLPLPSKYAATLTLANVKKSLDALHVRFEAAKDAANGSEDTDMVDVNMSPSTVTEAASSFIESDNLNSVSFPFWRDAVSSVFQWRDQDYKAFWLLLVQFHRKIPVKPSYAASPTAVFDEEQCLLREEVPVFKVAIYLFIQTVKPHSWRSKYSLESFNAVWYREHAAALDAAAAVGGASSSITASSSSIGNRSPQLKGSASPTLQASPHTMGLQDRSTSDAYYLEFAREKLDDLFTLLYPSIEMKESSNTIVSADQIDLLGFLLCVGTSDMVDTSEKLSSVYPSWLSESEGEAAENDTFLSGGRRADNGAKVCAFLKEHLSLNERLYPSLGFSLNSVANFLLSNDTSSSNSSPLQTPTVLSNYAKTTIVKHPEEFADSRGNSDLIIFSCHDATNVMITACNNCRIITAPNTGILSMDRCENVHVTAISGLIRVSNCLDSMINAYTLVPMIMSGENVGVELGPFNTKYSGLGQQLADAQFRFHPESLGAWNVFLNLDSEKDPGVVSDEKAPIVLQPPASFREICVPVKISGAGTAERVFPLPSEYTASLKIQQETVDSLRHLVSNDDFDLTTKRTMEMVIQLRFKEWLSATGNARQILDLVHIEKNRSAQQQQQQASPMKELAS</sequence>
<evidence type="ECO:0000256" key="1">
    <source>
        <dbReference type="ARBA" id="ARBA00008848"/>
    </source>
</evidence>
<reference evidence="5" key="2">
    <citation type="submission" date="2010-04" db="EMBL/GenBank/DDBJ databases">
        <authorList>
            <person name="Buell R."/>
            <person name="Hamilton J."/>
            <person name="Hostetler J."/>
        </authorList>
    </citation>
    <scope>NUCLEOTIDE SEQUENCE [LARGE SCALE GENOMIC DNA]</scope>
    <source>
        <strain evidence="5">DAOM:BR144</strain>
    </source>
</reference>
<feature type="compositionally biased region" description="Polar residues" evidence="2">
    <location>
        <begin position="233"/>
        <end position="252"/>
    </location>
</feature>
<dbReference type="InterPro" id="IPR039589">
    <property type="entry name" value="TBCC1"/>
</dbReference>
<dbReference type="PROSITE" id="PS51329">
    <property type="entry name" value="C_CAP_COFACTOR_C"/>
    <property type="match status" value="1"/>
</dbReference>
<evidence type="ECO:0000313" key="4">
    <source>
        <dbReference type="EnsemblProtists" id="PYU1_T001791"/>
    </source>
</evidence>
<dbReference type="STRING" id="431595.K3WA00"/>
<dbReference type="eggNOG" id="KOG4416">
    <property type="taxonomic scope" value="Eukaryota"/>
</dbReference>
<dbReference type="AlphaFoldDB" id="K3WA00"/>
<reference evidence="4" key="3">
    <citation type="submission" date="2015-02" db="UniProtKB">
        <authorList>
            <consortium name="EnsemblProtists"/>
        </authorList>
    </citation>
    <scope>IDENTIFICATION</scope>
    <source>
        <strain evidence="4">DAOM BR144</strain>
    </source>
</reference>
<dbReference type="InterPro" id="IPR012945">
    <property type="entry name" value="Tubulin-bd_cofactor_C_dom"/>
</dbReference>
<keyword evidence="5" id="KW-1185">Reference proteome</keyword>